<dbReference type="RefSeq" id="WP_115690148.1">
    <property type="nucleotide sequence ID" value="NZ_CP031417.1"/>
</dbReference>
<reference evidence="4 5" key="1">
    <citation type="submission" date="2018-07" db="EMBL/GenBank/DDBJ databases">
        <authorList>
            <person name="Quirk P.G."/>
            <person name="Krulwich T.A."/>
        </authorList>
    </citation>
    <scope>NUCLEOTIDE SEQUENCE [LARGE SCALE GENOMIC DNA]</scope>
    <source>
        <strain evidence="4 5">CC-BB4</strain>
    </source>
</reference>
<dbReference type="PROSITE" id="PS50830">
    <property type="entry name" value="TNASE_3"/>
    <property type="match status" value="1"/>
</dbReference>
<dbReference type="SMART" id="SM00318">
    <property type="entry name" value="SNc"/>
    <property type="match status" value="1"/>
</dbReference>
<evidence type="ECO:0000256" key="1">
    <source>
        <dbReference type="SAM" id="MobiDB-lite"/>
    </source>
</evidence>
<sequence>MNSSARSYRYRAAPRPAPPRRRGSYLPGLLMLAGVCIVAATFSGKPKPSPKLSDAGPNTLTDVRVVDGDSLRSADRNIRLVGIDAPERNQTCRDGRNRDWACGAAAAARLTELIGRGPVTCTPKGHDRYGRTLAVCAAGAVADLGQVLVREGYAVNYSFDDDGYAEAEQEARMSGRGLWQGAFERPQDWRRRHAQAG</sequence>
<evidence type="ECO:0000313" key="5">
    <source>
        <dbReference type="Proteomes" id="UP000254889"/>
    </source>
</evidence>
<feature type="compositionally biased region" description="Low complexity" evidence="1">
    <location>
        <begin position="1"/>
        <end position="14"/>
    </location>
</feature>
<dbReference type="InterPro" id="IPR016071">
    <property type="entry name" value="Staphylococal_nuclease_OB-fold"/>
</dbReference>
<dbReference type="AlphaFoldDB" id="A0A345ZU71"/>
<feature type="domain" description="TNase-like" evidence="3">
    <location>
        <begin position="64"/>
        <end position="181"/>
    </location>
</feature>
<dbReference type="PANTHER" id="PTHR12302">
    <property type="entry name" value="EBNA2 BINDING PROTEIN P100"/>
    <property type="match status" value="1"/>
</dbReference>
<dbReference type="InterPro" id="IPR035437">
    <property type="entry name" value="SNase_OB-fold_sf"/>
</dbReference>
<accession>A0A345ZU71</accession>
<dbReference type="OrthoDB" id="9805504at2"/>
<evidence type="ECO:0000256" key="2">
    <source>
        <dbReference type="SAM" id="Phobius"/>
    </source>
</evidence>
<dbReference type="PANTHER" id="PTHR12302:SF26">
    <property type="entry name" value="BLR1266 PROTEIN"/>
    <property type="match status" value="1"/>
</dbReference>
<dbReference type="Proteomes" id="UP000254889">
    <property type="component" value="Chromosome"/>
</dbReference>
<keyword evidence="2" id="KW-0472">Membrane</keyword>
<keyword evidence="2" id="KW-0812">Transmembrane</keyword>
<dbReference type="KEGG" id="ptaw:DW352_08040"/>
<dbReference type="Gene3D" id="2.40.50.90">
    <property type="match status" value="1"/>
</dbReference>
<organism evidence="4 5">
    <name type="scientific">Pseudolabrys taiwanensis</name>
    <dbReference type="NCBI Taxonomy" id="331696"/>
    <lineage>
        <taxon>Bacteria</taxon>
        <taxon>Pseudomonadati</taxon>
        <taxon>Pseudomonadota</taxon>
        <taxon>Alphaproteobacteria</taxon>
        <taxon>Hyphomicrobiales</taxon>
        <taxon>Xanthobacteraceae</taxon>
        <taxon>Pseudolabrys</taxon>
    </lineage>
</organism>
<evidence type="ECO:0000259" key="3">
    <source>
        <dbReference type="PROSITE" id="PS50830"/>
    </source>
</evidence>
<proteinExistence type="predicted"/>
<name>A0A345ZU71_9HYPH</name>
<dbReference type="EMBL" id="CP031417">
    <property type="protein sequence ID" value="AXK80468.1"/>
    <property type="molecule type" value="Genomic_DNA"/>
</dbReference>
<feature type="region of interest" description="Disordered" evidence="1">
    <location>
        <begin position="1"/>
        <end position="22"/>
    </location>
</feature>
<protein>
    <submittedName>
        <fullName evidence="4">Thermonuclease family protein</fullName>
    </submittedName>
</protein>
<dbReference type="Pfam" id="PF00565">
    <property type="entry name" value="SNase"/>
    <property type="match status" value="1"/>
</dbReference>
<dbReference type="SUPFAM" id="SSF50199">
    <property type="entry name" value="Staphylococcal nuclease"/>
    <property type="match status" value="1"/>
</dbReference>
<keyword evidence="5" id="KW-1185">Reference proteome</keyword>
<evidence type="ECO:0000313" key="4">
    <source>
        <dbReference type="EMBL" id="AXK80468.1"/>
    </source>
</evidence>
<gene>
    <name evidence="4" type="ORF">DW352_08040</name>
</gene>
<keyword evidence="2" id="KW-1133">Transmembrane helix</keyword>
<feature type="transmembrane region" description="Helical" evidence="2">
    <location>
        <begin position="24"/>
        <end position="42"/>
    </location>
</feature>